<gene>
    <name evidence="1" type="primary">pxpA</name>
    <name evidence="2" type="ORF">SAMN02745225_01915</name>
</gene>
<accession>A0A1M4X6M9</accession>
<dbReference type="STRING" id="1121881.SAMN02745225_01915"/>
<dbReference type="HAMAP" id="MF_00691">
    <property type="entry name" value="PxpA"/>
    <property type="match status" value="1"/>
</dbReference>
<dbReference type="Pfam" id="PF03746">
    <property type="entry name" value="LamB_YcsF"/>
    <property type="match status" value="1"/>
</dbReference>
<dbReference type="GO" id="GO:0005975">
    <property type="term" value="P:carbohydrate metabolic process"/>
    <property type="evidence" value="ECO:0007669"/>
    <property type="project" value="InterPro"/>
</dbReference>
<dbReference type="PANTHER" id="PTHR30292">
    <property type="entry name" value="UNCHARACTERIZED PROTEIN YBGL-RELATED"/>
    <property type="match status" value="1"/>
</dbReference>
<evidence type="ECO:0000313" key="3">
    <source>
        <dbReference type="Proteomes" id="UP000184295"/>
    </source>
</evidence>
<keyword evidence="3" id="KW-1185">Reference proteome</keyword>
<dbReference type="AlphaFoldDB" id="A0A1M4X6M9"/>
<evidence type="ECO:0000313" key="2">
    <source>
        <dbReference type="EMBL" id="SHE89131.1"/>
    </source>
</evidence>
<dbReference type="EC" id="3.5.2.9" evidence="1"/>
<sequence length="255" mass="26847">MSSKLRIDLNCDMGEGFGLYKSVADEELLKYVTSANIACGFHAGDPRIMDATVALAASKRVSIGAHVSYPDLVGFGRRQLKVSPQELITDVTYQIGALEAFCRRHGTRVSYVKAHGALYNDMAVDATLSQAMATAVLEYDPSLAVLTLAGSPSLEVLGAAGVKTISEGYADRAYTHEGLLVARSKPGAVISDPKVVSSRGLALASQQPITDIEGSSIYVSCQSICIHSDSPGAVTLAATLRATLEEAGIFVISFS</sequence>
<organism evidence="2 3">
    <name type="scientific">Ferrithrix thermotolerans DSM 19514</name>
    <dbReference type="NCBI Taxonomy" id="1121881"/>
    <lineage>
        <taxon>Bacteria</taxon>
        <taxon>Bacillati</taxon>
        <taxon>Actinomycetota</taxon>
        <taxon>Acidimicrobiia</taxon>
        <taxon>Acidimicrobiales</taxon>
        <taxon>Acidimicrobiaceae</taxon>
        <taxon>Ferrithrix</taxon>
    </lineage>
</organism>
<keyword evidence="1" id="KW-0378">Hydrolase</keyword>
<dbReference type="SUPFAM" id="SSF88713">
    <property type="entry name" value="Glycoside hydrolase/deacetylase"/>
    <property type="match status" value="1"/>
</dbReference>
<evidence type="ECO:0000256" key="1">
    <source>
        <dbReference type="HAMAP-Rule" id="MF_00691"/>
    </source>
</evidence>
<dbReference type="Gene3D" id="3.20.20.370">
    <property type="entry name" value="Glycoside hydrolase/deacetylase"/>
    <property type="match status" value="1"/>
</dbReference>
<reference evidence="3" key="1">
    <citation type="submission" date="2016-11" db="EMBL/GenBank/DDBJ databases">
        <authorList>
            <person name="Varghese N."/>
            <person name="Submissions S."/>
        </authorList>
    </citation>
    <scope>NUCLEOTIDE SEQUENCE [LARGE SCALE GENOMIC DNA]</scope>
    <source>
        <strain evidence="3">DSM 19514</strain>
    </source>
</reference>
<comment type="catalytic activity">
    <reaction evidence="1">
        <text>5-oxo-L-proline + ATP + 2 H2O = L-glutamate + ADP + phosphate + H(+)</text>
        <dbReference type="Rhea" id="RHEA:10348"/>
        <dbReference type="ChEBI" id="CHEBI:15377"/>
        <dbReference type="ChEBI" id="CHEBI:15378"/>
        <dbReference type="ChEBI" id="CHEBI:29985"/>
        <dbReference type="ChEBI" id="CHEBI:30616"/>
        <dbReference type="ChEBI" id="CHEBI:43474"/>
        <dbReference type="ChEBI" id="CHEBI:58402"/>
        <dbReference type="ChEBI" id="CHEBI:456216"/>
        <dbReference type="EC" id="3.5.2.9"/>
    </reaction>
</comment>
<name>A0A1M4X6M9_9ACTN</name>
<dbReference type="RefSeq" id="WP_072791784.1">
    <property type="nucleotide sequence ID" value="NZ_FQUL01000034.1"/>
</dbReference>
<dbReference type="InterPro" id="IPR005501">
    <property type="entry name" value="LamB/YcsF/PxpA-like"/>
</dbReference>
<dbReference type="CDD" id="cd10787">
    <property type="entry name" value="LamB_YcsF_like"/>
    <property type="match status" value="1"/>
</dbReference>
<comment type="function">
    <text evidence="1">Catalyzes the cleavage of 5-oxoproline to form L-glutamate coupled to the hydrolysis of ATP to ADP and inorganic phosphate.</text>
</comment>
<comment type="similarity">
    <text evidence="1">Belongs to the LamB/PxpA family.</text>
</comment>
<protein>
    <recommendedName>
        <fullName evidence="1">5-oxoprolinase subunit A</fullName>
        <shortName evidence="1">5-OPase subunit A</shortName>
        <ecNumber evidence="1">3.5.2.9</ecNumber>
    </recommendedName>
    <alternativeName>
        <fullName evidence="1">5-oxoprolinase (ATP-hydrolyzing) subunit A</fullName>
    </alternativeName>
</protein>
<comment type="subunit">
    <text evidence="1">Forms a complex composed of PxpA, PxpB and PxpC.</text>
</comment>
<keyword evidence="1" id="KW-0547">Nucleotide-binding</keyword>
<dbReference type="NCBIfam" id="NF003816">
    <property type="entry name" value="PRK05406.1-5"/>
    <property type="match status" value="1"/>
</dbReference>
<dbReference type="Proteomes" id="UP000184295">
    <property type="component" value="Unassembled WGS sequence"/>
</dbReference>
<dbReference type="GO" id="GO:0017168">
    <property type="term" value="F:5-oxoprolinase (ATP-hydrolyzing) activity"/>
    <property type="evidence" value="ECO:0007669"/>
    <property type="project" value="UniProtKB-UniRule"/>
</dbReference>
<dbReference type="PANTHER" id="PTHR30292:SF0">
    <property type="entry name" value="5-OXOPROLINASE SUBUNIT A"/>
    <property type="match status" value="1"/>
</dbReference>
<dbReference type="InterPro" id="IPR011330">
    <property type="entry name" value="Glyco_hydro/deAcase_b/a-brl"/>
</dbReference>
<dbReference type="GO" id="GO:0005524">
    <property type="term" value="F:ATP binding"/>
    <property type="evidence" value="ECO:0007669"/>
    <property type="project" value="UniProtKB-UniRule"/>
</dbReference>
<proteinExistence type="inferred from homology"/>
<dbReference type="EMBL" id="FQUL01000034">
    <property type="protein sequence ID" value="SHE89131.1"/>
    <property type="molecule type" value="Genomic_DNA"/>
</dbReference>
<dbReference type="NCBIfam" id="NF003814">
    <property type="entry name" value="PRK05406.1-3"/>
    <property type="match status" value="1"/>
</dbReference>
<keyword evidence="1" id="KW-0067">ATP-binding</keyword>
<dbReference type="OrthoDB" id="9773478at2"/>